<dbReference type="PROSITE" id="PS50931">
    <property type="entry name" value="HTH_LYSR"/>
    <property type="match status" value="1"/>
</dbReference>
<comment type="caution">
    <text evidence="2">The sequence shown here is derived from an EMBL/GenBank/DDBJ whole genome shotgun (WGS) entry which is preliminary data.</text>
</comment>
<accession>A0A2A4MRX5</accession>
<gene>
    <name evidence="2" type="ORF">COC19_02620</name>
</gene>
<sequence>MASHSRRCNRYVKHRSSIIDLQRKIVTISTKQFEVFLAVIECGTVTRAAERLYLSQPAVSRTLESSGILNLAI</sequence>
<dbReference type="InterPro" id="IPR000847">
    <property type="entry name" value="LysR_HTH_N"/>
</dbReference>
<reference evidence="3" key="1">
    <citation type="submission" date="2017-08" db="EMBL/GenBank/DDBJ databases">
        <title>A dynamic microbial community with high functional redundancy inhabits the cold, oxic subseafloor aquifer.</title>
        <authorList>
            <person name="Tully B.J."/>
            <person name="Wheat C.G."/>
            <person name="Glazer B.T."/>
            <person name="Huber J.A."/>
        </authorList>
    </citation>
    <scope>NUCLEOTIDE SEQUENCE [LARGE SCALE GENOMIC DNA]</scope>
</reference>
<dbReference type="Pfam" id="PF00126">
    <property type="entry name" value="HTH_1"/>
    <property type="match status" value="1"/>
</dbReference>
<protein>
    <recommendedName>
        <fullName evidence="1">HTH lysR-type domain-containing protein</fullName>
    </recommendedName>
</protein>
<dbReference type="InterPro" id="IPR036390">
    <property type="entry name" value="WH_DNA-bd_sf"/>
</dbReference>
<dbReference type="AlphaFoldDB" id="A0A2A4MRX5"/>
<evidence type="ECO:0000313" key="2">
    <source>
        <dbReference type="EMBL" id="PCH62622.1"/>
    </source>
</evidence>
<dbReference type="SUPFAM" id="SSF46785">
    <property type="entry name" value="Winged helix' DNA-binding domain"/>
    <property type="match status" value="1"/>
</dbReference>
<dbReference type="Gene3D" id="1.10.10.10">
    <property type="entry name" value="Winged helix-like DNA-binding domain superfamily/Winged helix DNA-binding domain"/>
    <property type="match status" value="1"/>
</dbReference>
<dbReference type="EMBL" id="NVQR01000036">
    <property type="protein sequence ID" value="PCH62622.1"/>
    <property type="molecule type" value="Genomic_DNA"/>
</dbReference>
<proteinExistence type="predicted"/>
<feature type="domain" description="HTH lysR-type" evidence="1">
    <location>
        <begin position="28"/>
        <end position="63"/>
    </location>
</feature>
<evidence type="ECO:0000259" key="1">
    <source>
        <dbReference type="PROSITE" id="PS50931"/>
    </source>
</evidence>
<evidence type="ECO:0000313" key="3">
    <source>
        <dbReference type="Proteomes" id="UP000218172"/>
    </source>
</evidence>
<dbReference type="GO" id="GO:0003700">
    <property type="term" value="F:DNA-binding transcription factor activity"/>
    <property type="evidence" value="ECO:0007669"/>
    <property type="project" value="InterPro"/>
</dbReference>
<dbReference type="InterPro" id="IPR036388">
    <property type="entry name" value="WH-like_DNA-bd_sf"/>
</dbReference>
<organism evidence="2 3">
    <name type="scientific">SAR86 cluster bacterium</name>
    <dbReference type="NCBI Taxonomy" id="2030880"/>
    <lineage>
        <taxon>Bacteria</taxon>
        <taxon>Pseudomonadati</taxon>
        <taxon>Pseudomonadota</taxon>
        <taxon>Gammaproteobacteria</taxon>
        <taxon>SAR86 cluster</taxon>
    </lineage>
</organism>
<name>A0A2A4MRX5_9GAMM</name>
<dbReference type="Proteomes" id="UP000218172">
    <property type="component" value="Unassembled WGS sequence"/>
</dbReference>